<dbReference type="Pfam" id="PF04389">
    <property type="entry name" value="Peptidase_M28"/>
    <property type="match status" value="1"/>
</dbReference>
<evidence type="ECO:0000313" key="14">
    <source>
        <dbReference type="Proteomes" id="UP001328107"/>
    </source>
</evidence>
<sequence length="395" mass="44651">GRSLTTPPLLLPFSGSHSDWRGNPLDVLRLRLSNWLLSIPPPPRLPYSVRAMPAYLAVLACLLSLPASSWGQWRVNQRSHSVSLLPTNSTWRLCRDHTDTDRFKQLLRPILIERQVGTPQIRQVGEHLKSTMDNLGWHTEWDEFSASTPHGQKTFRNLITTSDARAPRRLVLACHYDSKIIRGQRMIAATDSAVPCAMMLDVATTLTPYMYKRAAQNIALQLIFFDGEEAFNDWTSTDSIYGSRHLAQKWENKWYPTSSGSDFELSREIDRIDVLMLLDLLGAKNPRILNAFGLGAAPLFGVLVEVEKELRQLGCHRNPPFSNVFSAPLVQAAVEDDHIPFLKRGVPILHLISVPFPSVWHTARDDERILDYPTIDYLTAIVRVFVAKYLGIAPL</sequence>
<keyword evidence="14" id="KW-1185">Reference proteome</keyword>
<dbReference type="CDD" id="cd03880">
    <property type="entry name" value="M28_QC_like"/>
    <property type="match status" value="1"/>
</dbReference>
<dbReference type="PANTHER" id="PTHR12283:SF6">
    <property type="entry name" value="GLUTAMINYL-PEPTIDE CYCLOTRANSFERASE-RELATED"/>
    <property type="match status" value="1"/>
</dbReference>
<organism evidence="13 14">
    <name type="scientific">Pristionchus mayeri</name>
    <dbReference type="NCBI Taxonomy" id="1317129"/>
    <lineage>
        <taxon>Eukaryota</taxon>
        <taxon>Metazoa</taxon>
        <taxon>Ecdysozoa</taxon>
        <taxon>Nematoda</taxon>
        <taxon>Chromadorea</taxon>
        <taxon>Rhabditida</taxon>
        <taxon>Rhabditina</taxon>
        <taxon>Diplogasteromorpha</taxon>
        <taxon>Diplogasteroidea</taxon>
        <taxon>Neodiplogasteridae</taxon>
        <taxon>Pristionchus</taxon>
    </lineage>
</organism>
<dbReference type="EC" id="2.3.2.5" evidence="4"/>
<dbReference type="GO" id="GO:0008270">
    <property type="term" value="F:zinc ion binding"/>
    <property type="evidence" value="ECO:0007669"/>
    <property type="project" value="TreeGrafter"/>
</dbReference>
<reference evidence="14" key="1">
    <citation type="submission" date="2022-10" db="EMBL/GenBank/DDBJ databases">
        <title>Genome assembly of Pristionchus species.</title>
        <authorList>
            <person name="Yoshida K."/>
            <person name="Sommer R.J."/>
        </authorList>
    </citation>
    <scope>NUCLEOTIDE SEQUENCE [LARGE SCALE GENOMIC DNA]</scope>
    <source>
        <strain evidence="14">RS5460</strain>
    </source>
</reference>
<accession>A0AAN5DC30</accession>
<dbReference type="EMBL" id="BTRK01000006">
    <property type="protein sequence ID" value="GMR59900.1"/>
    <property type="molecule type" value="Genomic_DNA"/>
</dbReference>
<evidence type="ECO:0000256" key="11">
    <source>
        <dbReference type="ARBA" id="ARBA00023315"/>
    </source>
</evidence>
<dbReference type="Gene3D" id="3.40.630.10">
    <property type="entry name" value="Zn peptidases"/>
    <property type="match status" value="1"/>
</dbReference>
<dbReference type="PANTHER" id="PTHR12283">
    <property type="entry name" value="GLUTAMINYL-PEPTIDE CYCLOTRANSFERASE"/>
    <property type="match status" value="1"/>
</dbReference>
<feature type="non-terminal residue" evidence="13">
    <location>
        <position position="1"/>
    </location>
</feature>
<proteinExistence type="inferred from homology"/>
<evidence type="ECO:0000256" key="6">
    <source>
        <dbReference type="ARBA" id="ARBA00022525"/>
    </source>
</evidence>
<comment type="catalytic activity">
    <reaction evidence="1">
        <text>N-terminal L-glutaminyl-[peptide] = N-terminal 5-oxo-L-prolyl-[peptide] + NH4(+)</text>
        <dbReference type="Rhea" id="RHEA:23652"/>
        <dbReference type="Rhea" id="RHEA-COMP:11736"/>
        <dbReference type="Rhea" id="RHEA-COMP:11846"/>
        <dbReference type="ChEBI" id="CHEBI:28938"/>
        <dbReference type="ChEBI" id="CHEBI:64722"/>
        <dbReference type="ChEBI" id="CHEBI:87215"/>
        <dbReference type="EC" id="2.3.2.5"/>
    </reaction>
</comment>
<evidence type="ECO:0000256" key="2">
    <source>
        <dbReference type="ARBA" id="ARBA00004613"/>
    </source>
</evidence>
<dbReference type="FunFam" id="3.40.630.10:FF:000029">
    <property type="entry name" value="Glutaminyl-peptide cyclotransferase"/>
    <property type="match status" value="1"/>
</dbReference>
<dbReference type="AlphaFoldDB" id="A0AAN5DC30"/>
<evidence type="ECO:0000256" key="3">
    <source>
        <dbReference type="ARBA" id="ARBA00006014"/>
    </source>
</evidence>
<dbReference type="Proteomes" id="UP001328107">
    <property type="component" value="Unassembled WGS sequence"/>
</dbReference>
<evidence type="ECO:0000256" key="1">
    <source>
        <dbReference type="ARBA" id="ARBA00000001"/>
    </source>
</evidence>
<dbReference type="SUPFAM" id="SSF53187">
    <property type="entry name" value="Zn-dependent exopeptidases"/>
    <property type="match status" value="1"/>
</dbReference>
<dbReference type="InterPro" id="IPR007484">
    <property type="entry name" value="Peptidase_M28"/>
</dbReference>
<evidence type="ECO:0000256" key="10">
    <source>
        <dbReference type="ARBA" id="ARBA00023157"/>
    </source>
</evidence>
<evidence type="ECO:0000256" key="4">
    <source>
        <dbReference type="ARBA" id="ARBA00012012"/>
    </source>
</evidence>
<keyword evidence="8" id="KW-0479">Metal-binding</keyword>
<keyword evidence="9" id="KW-0862">Zinc</keyword>
<dbReference type="InterPro" id="IPR040234">
    <property type="entry name" value="QC/QCL"/>
</dbReference>
<name>A0AAN5DC30_9BILA</name>
<comment type="subcellular location">
    <subcellularLocation>
        <location evidence="2">Secreted</location>
    </subcellularLocation>
</comment>
<evidence type="ECO:0000256" key="7">
    <source>
        <dbReference type="ARBA" id="ARBA00022679"/>
    </source>
</evidence>
<evidence type="ECO:0000259" key="12">
    <source>
        <dbReference type="Pfam" id="PF04389"/>
    </source>
</evidence>
<keyword evidence="10" id="KW-1015">Disulfide bond</keyword>
<dbReference type="InterPro" id="IPR037457">
    <property type="entry name" value="M28_QC"/>
</dbReference>
<evidence type="ECO:0000313" key="13">
    <source>
        <dbReference type="EMBL" id="GMR59900.1"/>
    </source>
</evidence>
<feature type="domain" description="Peptidase M28" evidence="12">
    <location>
        <begin position="157"/>
        <end position="385"/>
    </location>
</feature>
<keyword evidence="7" id="KW-0808">Transferase</keyword>
<evidence type="ECO:0000256" key="8">
    <source>
        <dbReference type="ARBA" id="ARBA00022723"/>
    </source>
</evidence>
<keyword evidence="6" id="KW-0964">Secreted</keyword>
<dbReference type="GO" id="GO:0016603">
    <property type="term" value="F:glutaminyl-peptide cyclotransferase activity"/>
    <property type="evidence" value="ECO:0007669"/>
    <property type="project" value="UniProtKB-EC"/>
</dbReference>
<protein>
    <recommendedName>
        <fullName evidence="5">Glutaminyl-peptide cyclotransferase</fullName>
        <ecNumber evidence="4">2.3.2.5</ecNumber>
    </recommendedName>
</protein>
<comment type="similarity">
    <text evidence="3">Belongs to the glutaminyl-peptide cyclotransferase family.</text>
</comment>
<keyword evidence="11" id="KW-0012">Acyltransferase</keyword>
<dbReference type="GO" id="GO:0005576">
    <property type="term" value="C:extracellular region"/>
    <property type="evidence" value="ECO:0007669"/>
    <property type="project" value="UniProtKB-SubCell"/>
</dbReference>
<evidence type="ECO:0000256" key="5">
    <source>
        <dbReference type="ARBA" id="ARBA00016861"/>
    </source>
</evidence>
<evidence type="ECO:0000256" key="9">
    <source>
        <dbReference type="ARBA" id="ARBA00022833"/>
    </source>
</evidence>
<gene>
    <name evidence="13" type="ORF">PMAYCL1PPCAC_30095</name>
</gene>
<comment type="caution">
    <text evidence="13">The sequence shown here is derived from an EMBL/GenBank/DDBJ whole genome shotgun (WGS) entry which is preliminary data.</text>
</comment>